<dbReference type="Proteomes" id="UP001642484">
    <property type="component" value="Unassembled WGS sequence"/>
</dbReference>
<organism evidence="2 3">
    <name type="scientific">Durusdinium trenchii</name>
    <dbReference type="NCBI Taxonomy" id="1381693"/>
    <lineage>
        <taxon>Eukaryota</taxon>
        <taxon>Sar</taxon>
        <taxon>Alveolata</taxon>
        <taxon>Dinophyceae</taxon>
        <taxon>Suessiales</taxon>
        <taxon>Symbiodiniaceae</taxon>
        <taxon>Durusdinium</taxon>
    </lineage>
</organism>
<sequence length="582" mass="63745">MTIAPVEGAVTNLEHNPGKCGCGCCRSFEKIFQVLYHTGTSPELRAQGAKVLDRCYLELLEASHGLRAQASGEAPAPGASGVGESPVKEGGLGQQAAASEGAGAAPVESKVVLPPLPRPAKRLKKDDLHAEKVTKEPASEEEEKESREERSERSRSVREEKKKHKRRKESRKEKKSKPVDSSPVRREEKSSTPGDLAPKSLPRPSSARDPSPEASGRERPGGYSPSPESVEAGRREESEEPEHYSEEEERSFEEERPPVEDSVRQAQVDARARSAAEVVAEQRRAEASAETISATELRHSLPADVEGHPVVRTRTEDYGPFRRVRHSYKSPPEYLRRPPNMALEDFSEALHDLMSQPGVMQSVMQTTSPRGESSKREASSDAADERQSARPRLETPTDAPEDELLLTEALCAEHLEENKGATFVEALTAAFIQKRASKEIPAYGNPPELQKDIDASKAALEVVSPIHQAQDAAAPSNAFDGRGSMSDSCKRRLSDELDGFELLAVTQELGVSKECEVFQKPIVASLKYTYAGLVNEAKKGNTMLVNYLDWVLTAGQGKSPKVDDLRNYLKVVHYKGPASEMT</sequence>
<feature type="compositionally biased region" description="Basic and acidic residues" evidence="1">
    <location>
        <begin position="270"/>
        <end position="287"/>
    </location>
</feature>
<feature type="region of interest" description="Disordered" evidence="1">
    <location>
        <begin position="68"/>
        <end position="314"/>
    </location>
</feature>
<feature type="compositionally biased region" description="Basic and acidic residues" evidence="1">
    <location>
        <begin position="170"/>
        <end position="190"/>
    </location>
</feature>
<evidence type="ECO:0000256" key="1">
    <source>
        <dbReference type="SAM" id="MobiDB-lite"/>
    </source>
</evidence>
<feature type="compositionally biased region" description="Basic and acidic residues" evidence="1">
    <location>
        <begin position="124"/>
        <end position="160"/>
    </location>
</feature>
<protein>
    <submittedName>
        <fullName evidence="2">Uncharacterized protein</fullName>
    </submittedName>
</protein>
<feature type="compositionally biased region" description="Basic and acidic residues" evidence="1">
    <location>
        <begin position="296"/>
        <end position="314"/>
    </location>
</feature>
<feature type="compositionally biased region" description="Low complexity" evidence="1">
    <location>
        <begin position="70"/>
        <end position="85"/>
    </location>
</feature>
<evidence type="ECO:0000313" key="3">
    <source>
        <dbReference type="Proteomes" id="UP001642484"/>
    </source>
</evidence>
<feature type="compositionally biased region" description="Basic and acidic residues" evidence="1">
    <location>
        <begin position="253"/>
        <end position="263"/>
    </location>
</feature>
<reference evidence="2 3" key="1">
    <citation type="submission" date="2024-02" db="EMBL/GenBank/DDBJ databases">
        <authorList>
            <person name="Chen Y."/>
            <person name="Shah S."/>
            <person name="Dougan E. K."/>
            <person name="Thang M."/>
            <person name="Chan C."/>
        </authorList>
    </citation>
    <scope>NUCLEOTIDE SEQUENCE [LARGE SCALE GENOMIC DNA]</scope>
</reference>
<proteinExistence type="predicted"/>
<feature type="non-terminal residue" evidence="2">
    <location>
        <position position="582"/>
    </location>
</feature>
<feature type="compositionally biased region" description="Polar residues" evidence="1">
    <location>
        <begin position="362"/>
        <end position="371"/>
    </location>
</feature>
<gene>
    <name evidence="2" type="ORF">CCMP2556_LOCUS53653</name>
</gene>
<accession>A0ABP0SU11</accession>
<dbReference type="EMBL" id="CAXAMN010028267">
    <property type="protein sequence ID" value="CAK9115931.1"/>
    <property type="molecule type" value="Genomic_DNA"/>
</dbReference>
<feature type="region of interest" description="Disordered" evidence="1">
    <location>
        <begin position="362"/>
        <end position="401"/>
    </location>
</feature>
<name>A0ABP0SU11_9DINO</name>
<feature type="compositionally biased region" description="Basic and acidic residues" evidence="1">
    <location>
        <begin position="231"/>
        <end position="244"/>
    </location>
</feature>
<feature type="compositionally biased region" description="Basic and acidic residues" evidence="1">
    <location>
        <begin position="372"/>
        <end position="395"/>
    </location>
</feature>
<keyword evidence="3" id="KW-1185">Reference proteome</keyword>
<comment type="caution">
    <text evidence="2">The sequence shown here is derived from an EMBL/GenBank/DDBJ whole genome shotgun (WGS) entry which is preliminary data.</text>
</comment>
<feature type="compositionally biased region" description="Low complexity" evidence="1">
    <location>
        <begin position="94"/>
        <end position="113"/>
    </location>
</feature>
<evidence type="ECO:0000313" key="2">
    <source>
        <dbReference type="EMBL" id="CAK9115931.1"/>
    </source>
</evidence>